<comment type="caution">
    <text evidence="11">The sequence shown here is derived from an EMBL/GenBank/DDBJ whole genome shotgun (WGS) entry which is preliminary data.</text>
</comment>
<keyword evidence="12" id="KW-1185">Reference proteome</keyword>
<keyword evidence="2 6" id="KW-0378">Hydrolase</keyword>
<dbReference type="CDD" id="cd18787">
    <property type="entry name" value="SF2_C_DEAD"/>
    <property type="match status" value="1"/>
</dbReference>
<proteinExistence type="inferred from homology"/>
<organism evidence="11 12">
    <name type="scientific">Pythium insidiosum</name>
    <name type="common">Pythiosis disease agent</name>
    <dbReference type="NCBI Taxonomy" id="114742"/>
    <lineage>
        <taxon>Eukaryota</taxon>
        <taxon>Sar</taxon>
        <taxon>Stramenopiles</taxon>
        <taxon>Oomycota</taxon>
        <taxon>Peronosporomycetes</taxon>
        <taxon>Pythiales</taxon>
        <taxon>Pythiaceae</taxon>
        <taxon>Pythium</taxon>
    </lineage>
</organism>
<evidence type="ECO:0000256" key="3">
    <source>
        <dbReference type="ARBA" id="ARBA00022806"/>
    </source>
</evidence>
<dbReference type="EMBL" id="JAKCXM010000058">
    <property type="protein sequence ID" value="KAJ0404718.1"/>
    <property type="molecule type" value="Genomic_DNA"/>
</dbReference>
<dbReference type="GO" id="GO:0003724">
    <property type="term" value="F:RNA helicase activity"/>
    <property type="evidence" value="ECO:0007669"/>
    <property type="project" value="UniProtKB-EC"/>
</dbReference>
<feature type="compositionally biased region" description="Basic residues" evidence="8">
    <location>
        <begin position="27"/>
        <end position="38"/>
    </location>
</feature>
<keyword evidence="5 7" id="KW-0694">RNA-binding</keyword>
<evidence type="ECO:0000313" key="12">
    <source>
        <dbReference type="Proteomes" id="UP001209570"/>
    </source>
</evidence>
<dbReference type="InterPro" id="IPR011545">
    <property type="entry name" value="DEAD/DEAH_box_helicase_dom"/>
</dbReference>
<dbReference type="Gene3D" id="3.40.50.300">
    <property type="entry name" value="P-loop containing nucleotide triphosphate hydrolases"/>
    <property type="match status" value="2"/>
</dbReference>
<dbReference type="InterPro" id="IPR027417">
    <property type="entry name" value="P-loop_NTPase"/>
</dbReference>
<dbReference type="GO" id="GO:0003723">
    <property type="term" value="F:RNA binding"/>
    <property type="evidence" value="ECO:0007669"/>
    <property type="project" value="UniProtKB-UniRule"/>
</dbReference>
<comment type="similarity">
    <text evidence="6">Belongs to the DEAD box helicase family.</text>
</comment>
<dbReference type="Pfam" id="PF00270">
    <property type="entry name" value="DEAD"/>
    <property type="match status" value="1"/>
</dbReference>
<dbReference type="InterPro" id="IPR014001">
    <property type="entry name" value="Helicase_ATP-bd"/>
</dbReference>
<feature type="compositionally biased region" description="Low complexity" evidence="8">
    <location>
        <begin position="591"/>
        <end position="602"/>
    </location>
</feature>
<protein>
    <recommendedName>
        <fullName evidence="7">ATP-dependent RNA helicase</fullName>
        <ecNumber evidence="7">3.6.4.13</ecNumber>
    </recommendedName>
</protein>
<evidence type="ECO:0000256" key="7">
    <source>
        <dbReference type="RuleBase" id="RU365068"/>
    </source>
</evidence>
<feature type="compositionally biased region" description="Basic and acidic residues" evidence="8">
    <location>
        <begin position="63"/>
        <end position="74"/>
    </location>
</feature>
<comment type="catalytic activity">
    <reaction evidence="7">
        <text>ATP + H2O = ADP + phosphate + H(+)</text>
        <dbReference type="Rhea" id="RHEA:13065"/>
        <dbReference type="ChEBI" id="CHEBI:15377"/>
        <dbReference type="ChEBI" id="CHEBI:15378"/>
        <dbReference type="ChEBI" id="CHEBI:30616"/>
        <dbReference type="ChEBI" id="CHEBI:43474"/>
        <dbReference type="ChEBI" id="CHEBI:456216"/>
        <dbReference type="EC" id="3.6.4.13"/>
    </reaction>
</comment>
<dbReference type="PROSITE" id="PS51194">
    <property type="entry name" value="HELICASE_CTER"/>
    <property type="match status" value="1"/>
</dbReference>
<feature type="domain" description="Helicase ATP-binding" evidence="9">
    <location>
        <begin position="113"/>
        <end position="292"/>
    </location>
</feature>
<keyword evidence="4 6" id="KW-0067">ATP-binding</keyword>
<dbReference type="Proteomes" id="UP001209570">
    <property type="component" value="Unassembled WGS sequence"/>
</dbReference>
<evidence type="ECO:0000259" key="9">
    <source>
        <dbReference type="PROSITE" id="PS51192"/>
    </source>
</evidence>
<dbReference type="GO" id="GO:0016787">
    <property type="term" value="F:hydrolase activity"/>
    <property type="evidence" value="ECO:0007669"/>
    <property type="project" value="UniProtKB-KW"/>
</dbReference>
<dbReference type="AlphaFoldDB" id="A0AAD5Q8P9"/>
<dbReference type="PANTHER" id="PTHR24031">
    <property type="entry name" value="RNA HELICASE"/>
    <property type="match status" value="1"/>
</dbReference>
<reference evidence="11" key="1">
    <citation type="submission" date="2021-12" db="EMBL/GenBank/DDBJ databases">
        <title>Prjna785345.</title>
        <authorList>
            <person name="Rujirawat T."/>
            <person name="Krajaejun T."/>
        </authorList>
    </citation>
    <scope>NUCLEOTIDE SEQUENCE</scope>
    <source>
        <strain evidence="11">Pi057C3</strain>
    </source>
</reference>
<evidence type="ECO:0000256" key="4">
    <source>
        <dbReference type="ARBA" id="ARBA00022840"/>
    </source>
</evidence>
<evidence type="ECO:0000256" key="1">
    <source>
        <dbReference type="ARBA" id="ARBA00022741"/>
    </source>
</evidence>
<keyword evidence="1 6" id="KW-0547">Nucleotide-binding</keyword>
<comment type="domain">
    <text evidence="7">The Q motif is unique to and characteristic of the DEAD box family of RNA helicases and controls ATP binding and hydrolysis.</text>
</comment>
<dbReference type="GO" id="GO:0005524">
    <property type="term" value="F:ATP binding"/>
    <property type="evidence" value="ECO:0007669"/>
    <property type="project" value="UniProtKB-UniRule"/>
</dbReference>
<evidence type="ECO:0000256" key="5">
    <source>
        <dbReference type="ARBA" id="ARBA00022884"/>
    </source>
</evidence>
<gene>
    <name evidence="11" type="ORF">P43SY_006288</name>
</gene>
<dbReference type="SMART" id="SM00490">
    <property type="entry name" value="HELICc"/>
    <property type="match status" value="1"/>
</dbReference>
<dbReference type="SUPFAM" id="SSF52540">
    <property type="entry name" value="P-loop containing nucleoside triphosphate hydrolases"/>
    <property type="match status" value="2"/>
</dbReference>
<dbReference type="SMART" id="SM00487">
    <property type="entry name" value="DEXDc"/>
    <property type="match status" value="1"/>
</dbReference>
<dbReference type="PROSITE" id="PS51192">
    <property type="entry name" value="HELICASE_ATP_BIND_1"/>
    <property type="match status" value="1"/>
</dbReference>
<evidence type="ECO:0000313" key="11">
    <source>
        <dbReference type="EMBL" id="KAJ0404718.1"/>
    </source>
</evidence>
<evidence type="ECO:0000256" key="6">
    <source>
        <dbReference type="RuleBase" id="RU000492"/>
    </source>
</evidence>
<dbReference type="InterPro" id="IPR000629">
    <property type="entry name" value="RNA-helicase_DEAD-box_CS"/>
</dbReference>
<keyword evidence="3 6" id="KW-0347">Helicase</keyword>
<evidence type="ECO:0000256" key="2">
    <source>
        <dbReference type="ARBA" id="ARBA00022801"/>
    </source>
</evidence>
<sequence>MNQPPPAPQPHAKRSPVQNVDGDEQKKRVKRGGRRGKGSGRPQPEAAAAGRAVGDAPPAPPHKRQEQDSDMESKMAHLSETAFASLAISDHSKRAIVEELRYEYLTHVQNETFEPILSGKDVLAKAKTGNGKTMAFLLPMIERLVEKDRSRSSIPALVISPTRELALQITTEARRLTKFHDFHIACFVGGTPINRDARVLQAPTPVDMLIATPGRLLDHVGQDTGSIKAKLQGVLVFVLDEADRLLDMGFRPDLMRIMACLPSHRQTLLFSATLPASTEELKRVALRDDYVFVDTIEEDDHQTNAQAVQEYVVCPLRDVIPTVEYVLSEHMKQRAKDFKVMLFFPTARAAQFMAQLFTAAGFSNVLEMHSRKSQSVRTKTADTFRNNKRVIMFSSDVSARGVDYPDVTLVLQVGLTDRDQYIHRLGRTARAGTDGHGILVLADFERPLLKDLKDLPLQETTITIHAGESRTMKAVQNLKPDSELEKSAQQSYQAWLGFYNTHVKRLQWTKELLVQVAAEYSALVGLREVPKLEKKTLKKMNLFGVAGIEAAPFNGGGGNGRGNNGGGRGGNGNVNGNNGGRGGRGNGNGNGNAAAGRSGRQPSPGPGGRDSRGDRGNRRPSPGPQRR</sequence>
<evidence type="ECO:0000259" key="10">
    <source>
        <dbReference type="PROSITE" id="PS51194"/>
    </source>
</evidence>
<feature type="region of interest" description="Disordered" evidence="8">
    <location>
        <begin position="551"/>
        <end position="627"/>
    </location>
</feature>
<feature type="region of interest" description="Disordered" evidence="8">
    <location>
        <begin position="1"/>
        <end position="74"/>
    </location>
</feature>
<evidence type="ECO:0000256" key="8">
    <source>
        <dbReference type="SAM" id="MobiDB-lite"/>
    </source>
</evidence>
<dbReference type="InterPro" id="IPR001650">
    <property type="entry name" value="Helicase_C-like"/>
</dbReference>
<dbReference type="Pfam" id="PF00271">
    <property type="entry name" value="Helicase_C"/>
    <property type="match status" value="1"/>
</dbReference>
<dbReference type="EC" id="3.6.4.13" evidence="7"/>
<accession>A0AAD5Q8P9</accession>
<dbReference type="PROSITE" id="PS00039">
    <property type="entry name" value="DEAD_ATP_HELICASE"/>
    <property type="match status" value="1"/>
</dbReference>
<feature type="compositionally biased region" description="Low complexity" evidence="8">
    <location>
        <begin position="40"/>
        <end position="56"/>
    </location>
</feature>
<feature type="domain" description="Helicase C-terminal" evidence="10">
    <location>
        <begin position="318"/>
        <end position="479"/>
    </location>
</feature>
<name>A0AAD5Q8P9_PYTIN</name>
<comment type="function">
    <text evidence="7">RNA helicase.</text>
</comment>
<feature type="compositionally biased region" description="Gly residues" evidence="8">
    <location>
        <begin position="554"/>
        <end position="590"/>
    </location>
</feature>